<gene>
    <name evidence="3" type="ORF">K227x_47950</name>
</gene>
<dbReference type="InterPro" id="IPR052713">
    <property type="entry name" value="FeoA"/>
</dbReference>
<evidence type="ECO:0000256" key="1">
    <source>
        <dbReference type="ARBA" id="ARBA00023004"/>
    </source>
</evidence>
<dbReference type="SUPFAM" id="SSF50037">
    <property type="entry name" value="C-terminal domain of transcriptional repressors"/>
    <property type="match status" value="1"/>
</dbReference>
<keyword evidence="4" id="KW-1185">Reference proteome</keyword>
<evidence type="ECO:0000313" key="4">
    <source>
        <dbReference type="Proteomes" id="UP000318538"/>
    </source>
</evidence>
<dbReference type="PANTHER" id="PTHR42954:SF2">
    <property type="entry name" value="FE(2+) TRANSPORT PROTEIN A"/>
    <property type="match status" value="1"/>
</dbReference>
<evidence type="ECO:0000313" key="3">
    <source>
        <dbReference type="EMBL" id="QDT06386.1"/>
    </source>
</evidence>
<sequence length="94" mass="10396">MWPELHLMRLILNKGNETLTTLDQLLPGQCGEIVRIDGVDGIASRLREMGFIPGESVEYLRRAPLGDPVKCSIQGCRIAVRSGEARRVQVQPIG</sequence>
<dbReference type="GO" id="GO:0046914">
    <property type="term" value="F:transition metal ion binding"/>
    <property type="evidence" value="ECO:0007669"/>
    <property type="project" value="InterPro"/>
</dbReference>
<dbReference type="Gene3D" id="2.30.30.90">
    <property type="match status" value="1"/>
</dbReference>
<reference evidence="3 4" key="1">
    <citation type="submission" date="2019-02" db="EMBL/GenBank/DDBJ databases">
        <title>Deep-cultivation of Planctomycetes and their phenomic and genomic characterization uncovers novel biology.</title>
        <authorList>
            <person name="Wiegand S."/>
            <person name="Jogler M."/>
            <person name="Boedeker C."/>
            <person name="Pinto D."/>
            <person name="Vollmers J."/>
            <person name="Rivas-Marin E."/>
            <person name="Kohn T."/>
            <person name="Peeters S.H."/>
            <person name="Heuer A."/>
            <person name="Rast P."/>
            <person name="Oberbeckmann S."/>
            <person name="Bunk B."/>
            <person name="Jeske O."/>
            <person name="Meyerdierks A."/>
            <person name="Storesund J.E."/>
            <person name="Kallscheuer N."/>
            <person name="Luecker S."/>
            <person name="Lage O.M."/>
            <person name="Pohl T."/>
            <person name="Merkel B.J."/>
            <person name="Hornburger P."/>
            <person name="Mueller R.-W."/>
            <person name="Bruemmer F."/>
            <person name="Labrenz M."/>
            <person name="Spormann A.M."/>
            <person name="Op den Camp H."/>
            <person name="Overmann J."/>
            <person name="Amann R."/>
            <person name="Jetten M.S.M."/>
            <person name="Mascher T."/>
            <person name="Medema M.H."/>
            <person name="Devos D.P."/>
            <person name="Kaster A.-K."/>
            <person name="Ovreas L."/>
            <person name="Rohde M."/>
            <person name="Galperin M.Y."/>
            <person name="Jogler C."/>
        </authorList>
    </citation>
    <scope>NUCLEOTIDE SEQUENCE [LARGE SCALE GENOMIC DNA]</scope>
    <source>
        <strain evidence="3 4">K22_7</strain>
    </source>
</reference>
<dbReference type="PANTHER" id="PTHR42954">
    <property type="entry name" value="FE(2+) TRANSPORT PROTEIN A"/>
    <property type="match status" value="1"/>
</dbReference>
<proteinExistence type="predicted"/>
<dbReference type="Pfam" id="PF04023">
    <property type="entry name" value="FeoA"/>
    <property type="match status" value="1"/>
</dbReference>
<dbReference type="SMART" id="SM00899">
    <property type="entry name" value="FeoA"/>
    <property type="match status" value="1"/>
</dbReference>
<name>A0A517NGX5_9BACT</name>
<accession>A0A517NGX5</accession>
<dbReference type="EMBL" id="CP036525">
    <property type="protein sequence ID" value="QDT06386.1"/>
    <property type="molecule type" value="Genomic_DNA"/>
</dbReference>
<evidence type="ECO:0000259" key="2">
    <source>
        <dbReference type="SMART" id="SM00899"/>
    </source>
</evidence>
<dbReference type="InterPro" id="IPR038157">
    <property type="entry name" value="FeoA_core_dom"/>
</dbReference>
<dbReference type="InterPro" id="IPR007167">
    <property type="entry name" value="Fe-transptr_FeoA-like"/>
</dbReference>
<dbReference type="Proteomes" id="UP000318538">
    <property type="component" value="Chromosome"/>
</dbReference>
<feature type="domain" description="Ferrous iron transporter FeoA-like" evidence="2">
    <location>
        <begin position="20"/>
        <end position="92"/>
    </location>
</feature>
<dbReference type="OrthoDB" id="9811076at2"/>
<organism evidence="3 4">
    <name type="scientific">Rubripirellula lacrimiformis</name>
    <dbReference type="NCBI Taxonomy" id="1930273"/>
    <lineage>
        <taxon>Bacteria</taxon>
        <taxon>Pseudomonadati</taxon>
        <taxon>Planctomycetota</taxon>
        <taxon>Planctomycetia</taxon>
        <taxon>Pirellulales</taxon>
        <taxon>Pirellulaceae</taxon>
        <taxon>Rubripirellula</taxon>
    </lineage>
</organism>
<keyword evidence="1" id="KW-0408">Iron</keyword>
<protein>
    <submittedName>
        <fullName evidence="3">Ferrous iron transport protein A</fullName>
    </submittedName>
</protein>
<dbReference type="AlphaFoldDB" id="A0A517NGX5"/>
<dbReference type="InterPro" id="IPR008988">
    <property type="entry name" value="Transcriptional_repressor_C"/>
</dbReference>
<dbReference type="KEGG" id="rlc:K227x_47950"/>